<dbReference type="EMBL" id="ML213644">
    <property type="protein sequence ID" value="TFK33651.1"/>
    <property type="molecule type" value="Genomic_DNA"/>
</dbReference>
<organism evidence="3 4">
    <name type="scientific">Crucibulum laeve</name>
    <dbReference type="NCBI Taxonomy" id="68775"/>
    <lineage>
        <taxon>Eukaryota</taxon>
        <taxon>Fungi</taxon>
        <taxon>Dikarya</taxon>
        <taxon>Basidiomycota</taxon>
        <taxon>Agaricomycotina</taxon>
        <taxon>Agaricomycetes</taxon>
        <taxon>Agaricomycetidae</taxon>
        <taxon>Agaricales</taxon>
        <taxon>Agaricineae</taxon>
        <taxon>Nidulariaceae</taxon>
        <taxon>Crucibulum</taxon>
    </lineage>
</organism>
<reference evidence="3 4" key="1">
    <citation type="journal article" date="2019" name="Nat. Ecol. Evol.">
        <title>Megaphylogeny resolves global patterns of mushroom evolution.</title>
        <authorList>
            <person name="Varga T."/>
            <person name="Krizsan K."/>
            <person name="Foldi C."/>
            <person name="Dima B."/>
            <person name="Sanchez-Garcia M."/>
            <person name="Sanchez-Ramirez S."/>
            <person name="Szollosi G.J."/>
            <person name="Szarkandi J.G."/>
            <person name="Papp V."/>
            <person name="Albert L."/>
            <person name="Andreopoulos W."/>
            <person name="Angelini C."/>
            <person name="Antonin V."/>
            <person name="Barry K.W."/>
            <person name="Bougher N.L."/>
            <person name="Buchanan P."/>
            <person name="Buyck B."/>
            <person name="Bense V."/>
            <person name="Catcheside P."/>
            <person name="Chovatia M."/>
            <person name="Cooper J."/>
            <person name="Damon W."/>
            <person name="Desjardin D."/>
            <person name="Finy P."/>
            <person name="Geml J."/>
            <person name="Haridas S."/>
            <person name="Hughes K."/>
            <person name="Justo A."/>
            <person name="Karasinski D."/>
            <person name="Kautmanova I."/>
            <person name="Kiss B."/>
            <person name="Kocsube S."/>
            <person name="Kotiranta H."/>
            <person name="LaButti K.M."/>
            <person name="Lechner B.E."/>
            <person name="Liimatainen K."/>
            <person name="Lipzen A."/>
            <person name="Lukacs Z."/>
            <person name="Mihaltcheva S."/>
            <person name="Morgado L.N."/>
            <person name="Niskanen T."/>
            <person name="Noordeloos M.E."/>
            <person name="Ohm R.A."/>
            <person name="Ortiz-Santana B."/>
            <person name="Ovrebo C."/>
            <person name="Racz N."/>
            <person name="Riley R."/>
            <person name="Savchenko A."/>
            <person name="Shiryaev A."/>
            <person name="Soop K."/>
            <person name="Spirin V."/>
            <person name="Szebenyi C."/>
            <person name="Tomsovsky M."/>
            <person name="Tulloss R.E."/>
            <person name="Uehling J."/>
            <person name="Grigoriev I.V."/>
            <person name="Vagvolgyi C."/>
            <person name="Papp T."/>
            <person name="Martin F.M."/>
            <person name="Miettinen O."/>
            <person name="Hibbett D.S."/>
            <person name="Nagy L.G."/>
        </authorList>
    </citation>
    <scope>NUCLEOTIDE SEQUENCE [LARGE SCALE GENOMIC DNA]</scope>
    <source>
        <strain evidence="3 4">CBS 166.37</strain>
    </source>
</reference>
<evidence type="ECO:0000256" key="1">
    <source>
        <dbReference type="SAM" id="MobiDB-lite"/>
    </source>
</evidence>
<feature type="compositionally biased region" description="Low complexity" evidence="1">
    <location>
        <begin position="40"/>
        <end position="50"/>
    </location>
</feature>
<dbReference type="Pfam" id="PF20415">
    <property type="entry name" value="DUF6699"/>
    <property type="match status" value="1"/>
</dbReference>
<dbReference type="AlphaFoldDB" id="A0A5C3LY08"/>
<evidence type="ECO:0000313" key="4">
    <source>
        <dbReference type="Proteomes" id="UP000308652"/>
    </source>
</evidence>
<sequence length="232" mass="25305">MSYHKATPPSPSYYSGRASIYSATSWGSRSHVSPAPPYAQPQSPGYGAPGPYAPSMPPVPLPNSGAPGSVRSSNYYSAPSPSGSGGLNNILRCDVENVLAWSISQDLRQECLRSGHLNEYATHTPTTIMRVTIPWLPGSFINIENPTGVTIADVCRQIQLRLVQDIDQVTATRIDARYLEIAQATFRSRIASRSEFNVGLKMYDCLGSEQFFIGLVPNADGSYAMRFASWYC</sequence>
<feature type="domain" description="DUF6699" evidence="2">
    <location>
        <begin position="99"/>
        <end position="221"/>
    </location>
</feature>
<proteinExistence type="predicted"/>
<dbReference type="Proteomes" id="UP000308652">
    <property type="component" value="Unassembled WGS sequence"/>
</dbReference>
<keyword evidence="4" id="KW-1185">Reference proteome</keyword>
<feature type="region of interest" description="Disordered" evidence="1">
    <location>
        <begin position="31"/>
        <end position="66"/>
    </location>
</feature>
<evidence type="ECO:0000259" key="2">
    <source>
        <dbReference type="Pfam" id="PF20415"/>
    </source>
</evidence>
<dbReference type="InterPro" id="IPR046522">
    <property type="entry name" value="DUF6699"/>
</dbReference>
<gene>
    <name evidence="3" type="ORF">BDQ12DRAFT_727591</name>
</gene>
<evidence type="ECO:0000313" key="3">
    <source>
        <dbReference type="EMBL" id="TFK33651.1"/>
    </source>
</evidence>
<name>A0A5C3LY08_9AGAR</name>
<feature type="compositionally biased region" description="Pro residues" evidence="1">
    <location>
        <begin position="51"/>
        <end position="61"/>
    </location>
</feature>
<protein>
    <recommendedName>
        <fullName evidence="2">DUF6699 domain-containing protein</fullName>
    </recommendedName>
</protein>
<accession>A0A5C3LY08</accession>